<dbReference type="Proteomes" id="UP000887565">
    <property type="component" value="Unplaced"/>
</dbReference>
<dbReference type="AlphaFoldDB" id="A0A915L471"/>
<dbReference type="WBParaSite" id="nRc.2.0.1.t45541-RA">
    <property type="protein sequence ID" value="nRc.2.0.1.t45541-RA"/>
    <property type="gene ID" value="nRc.2.0.1.g45541"/>
</dbReference>
<protein>
    <submittedName>
        <fullName evidence="3">Uncharacterized protein</fullName>
    </submittedName>
</protein>
<name>A0A915L471_ROMCU</name>
<feature type="compositionally biased region" description="Polar residues" evidence="1">
    <location>
        <begin position="27"/>
        <end position="41"/>
    </location>
</feature>
<feature type="region of interest" description="Disordered" evidence="1">
    <location>
        <begin position="1"/>
        <end position="50"/>
    </location>
</feature>
<evidence type="ECO:0000313" key="2">
    <source>
        <dbReference type="Proteomes" id="UP000887565"/>
    </source>
</evidence>
<reference evidence="3" key="1">
    <citation type="submission" date="2022-11" db="UniProtKB">
        <authorList>
            <consortium name="WormBaseParasite"/>
        </authorList>
    </citation>
    <scope>IDENTIFICATION</scope>
</reference>
<sequence>MPEAAKIKKSPPTIPADYKITRKQDTKSPTAPETPSKTGRNLLSLHHGLTPKPYQFHPCQTLLPTLT</sequence>
<keyword evidence="2" id="KW-1185">Reference proteome</keyword>
<organism evidence="2 3">
    <name type="scientific">Romanomermis culicivorax</name>
    <name type="common">Nematode worm</name>
    <dbReference type="NCBI Taxonomy" id="13658"/>
    <lineage>
        <taxon>Eukaryota</taxon>
        <taxon>Metazoa</taxon>
        <taxon>Ecdysozoa</taxon>
        <taxon>Nematoda</taxon>
        <taxon>Enoplea</taxon>
        <taxon>Dorylaimia</taxon>
        <taxon>Mermithida</taxon>
        <taxon>Mermithoidea</taxon>
        <taxon>Mermithidae</taxon>
        <taxon>Romanomermis</taxon>
    </lineage>
</organism>
<proteinExistence type="predicted"/>
<accession>A0A915L471</accession>
<evidence type="ECO:0000313" key="3">
    <source>
        <dbReference type="WBParaSite" id="nRc.2.0.1.t45541-RA"/>
    </source>
</evidence>
<evidence type="ECO:0000256" key="1">
    <source>
        <dbReference type="SAM" id="MobiDB-lite"/>
    </source>
</evidence>